<name>A0A5B7GY78_PORTR</name>
<accession>A0A5B7GY78</accession>
<dbReference type="Proteomes" id="UP000324222">
    <property type="component" value="Unassembled WGS sequence"/>
</dbReference>
<protein>
    <submittedName>
        <fullName evidence="1">Uncharacterized protein</fullName>
    </submittedName>
</protein>
<dbReference type="AlphaFoldDB" id="A0A5B7GY78"/>
<dbReference type="EMBL" id="VSRR010018988">
    <property type="protein sequence ID" value="MPC61828.1"/>
    <property type="molecule type" value="Genomic_DNA"/>
</dbReference>
<keyword evidence="2" id="KW-1185">Reference proteome</keyword>
<proteinExistence type="predicted"/>
<sequence length="106" mass="11045">MTSVTACALSSVQFKKKKFCPSLPTEDDGTDEGYDGYDVPLSLQDFFGTSLDIAGPLDMSMEGPPLTPGVNIFLQTPFSPAPEAVKATFPGKAFFGAGGLPRGGGH</sequence>
<evidence type="ECO:0000313" key="1">
    <source>
        <dbReference type="EMBL" id="MPC61828.1"/>
    </source>
</evidence>
<organism evidence="1 2">
    <name type="scientific">Portunus trituberculatus</name>
    <name type="common">Swimming crab</name>
    <name type="synonym">Neptunus trituberculatus</name>
    <dbReference type="NCBI Taxonomy" id="210409"/>
    <lineage>
        <taxon>Eukaryota</taxon>
        <taxon>Metazoa</taxon>
        <taxon>Ecdysozoa</taxon>
        <taxon>Arthropoda</taxon>
        <taxon>Crustacea</taxon>
        <taxon>Multicrustacea</taxon>
        <taxon>Malacostraca</taxon>
        <taxon>Eumalacostraca</taxon>
        <taxon>Eucarida</taxon>
        <taxon>Decapoda</taxon>
        <taxon>Pleocyemata</taxon>
        <taxon>Brachyura</taxon>
        <taxon>Eubrachyura</taxon>
        <taxon>Portunoidea</taxon>
        <taxon>Portunidae</taxon>
        <taxon>Portuninae</taxon>
        <taxon>Portunus</taxon>
    </lineage>
</organism>
<comment type="caution">
    <text evidence="1">The sequence shown here is derived from an EMBL/GenBank/DDBJ whole genome shotgun (WGS) entry which is preliminary data.</text>
</comment>
<gene>
    <name evidence="1" type="ORF">E2C01_055905</name>
</gene>
<evidence type="ECO:0000313" key="2">
    <source>
        <dbReference type="Proteomes" id="UP000324222"/>
    </source>
</evidence>
<reference evidence="1 2" key="1">
    <citation type="submission" date="2019-05" db="EMBL/GenBank/DDBJ databases">
        <title>Another draft genome of Portunus trituberculatus and its Hox gene families provides insights of decapod evolution.</title>
        <authorList>
            <person name="Jeong J.-H."/>
            <person name="Song I."/>
            <person name="Kim S."/>
            <person name="Choi T."/>
            <person name="Kim D."/>
            <person name="Ryu S."/>
            <person name="Kim W."/>
        </authorList>
    </citation>
    <scope>NUCLEOTIDE SEQUENCE [LARGE SCALE GENOMIC DNA]</scope>
    <source>
        <tissue evidence="1">Muscle</tissue>
    </source>
</reference>